<evidence type="ECO:0000313" key="3">
    <source>
        <dbReference type="Proteomes" id="UP000007015"/>
    </source>
</evidence>
<dbReference type="AlphaFoldDB" id="A2Z8D7"/>
<keyword evidence="3" id="KW-1185">Reference proteome</keyword>
<reference evidence="2 3" key="1">
    <citation type="journal article" date="2005" name="PLoS Biol.">
        <title>The genomes of Oryza sativa: a history of duplications.</title>
        <authorList>
            <person name="Yu J."/>
            <person name="Wang J."/>
            <person name="Lin W."/>
            <person name="Li S."/>
            <person name="Li H."/>
            <person name="Zhou J."/>
            <person name="Ni P."/>
            <person name="Dong W."/>
            <person name="Hu S."/>
            <person name="Zeng C."/>
            <person name="Zhang J."/>
            <person name="Zhang Y."/>
            <person name="Li R."/>
            <person name="Xu Z."/>
            <person name="Li S."/>
            <person name="Li X."/>
            <person name="Zheng H."/>
            <person name="Cong L."/>
            <person name="Lin L."/>
            <person name="Yin J."/>
            <person name="Geng J."/>
            <person name="Li G."/>
            <person name="Shi J."/>
            <person name="Liu J."/>
            <person name="Lv H."/>
            <person name="Li J."/>
            <person name="Wang J."/>
            <person name="Deng Y."/>
            <person name="Ran L."/>
            <person name="Shi X."/>
            <person name="Wang X."/>
            <person name="Wu Q."/>
            <person name="Li C."/>
            <person name="Ren X."/>
            <person name="Wang J."/>
            <person name="Wang X."/>
            <person name="Li D."/>
            <person name="Liu D."/>
            <person name="Zhang X."/>
            <person name="Ji Z."/>
            <person name="Zhao W."/>
            <person name="Sun Y."/>
            <person name="Zhang Z."/>
            <person name="Bao J."/>
            <person name="Han Y."/>
            <person name="Dong L."/>
            <person name="Ji J."/>
            <person name="Chen P."/>
            <person name="Wu S."/>
            <person name="Liu J."/>
            <person name="Xiao Y."/>
            <person name="Bu D."/>
            <person name="Tan J."/>
            <person name="Yang L."/>
            <person name="Ye C."/>
            <person name="Zhang J."/>
            <person name="Xu J."/>
            <person name="Zhou Y."/>
            <person name="Yu Y."/>
            <person name="Zhang B."/>
            <person name="Zhuang S."/>
            <person name="Wei H."/>
            <person name="Liu B."/>
            <person name="Lei M."/>
            <person name="Yu H."/>
            <person name="Li Y."/>
            <person name="Xu H."/>
            <person name="Wei S."/>
            <person name="He X."/>
            <person name="Fang L."/>
            <person name="Zhang Z."/>
            <person name="Zhang Y."/>
            <person name="Huang X."/>
            <person name="Su Z."/>
            <person name="Tong W."/>
            <person name="Li J."/>
            <person name="Tong Z."/>
            <person name="Li S."/>
            <person name="Ye J."/>
            <person name="Wang L."/>
            <person name="Fang L."/>
            <person name="Lei T."/>
            <person name="Chen C."/>
            <person name="Chen H."/>
            <person name="Xu Z."/>
            <person name="Li H."/>
            <person name="Huang H."/>
            <person name="Zhang F."/>
            <person name="Xu H."/>
            <person name="Li N."/>
            <person name="Zhao C."/>
            <person name="Li S."/>
            <person name="Dong L."/>
            <person name="Huang Y."/>
            <person name="Li L."/>
            <person name="Xi Y."/>
            <person name="Qi Q."/>
            <person name="Li W."/>
            <person name="Zhang B."/>
            <person name="Hu W."/>
            <person name="Zhang Y."/>
            <person name="Tian X."/>
            <person name="Jiao Y."/>
            <person name="Liang X."/>
            <person name="Jin J."/>
            <person name="Gao L."/>
            <person name="Zheng W."/>
            <person name="Hao B."/>
            <person name="Liu S."/>
            <person name="Wang W."/>
            <person name="Yuan L."/>
            <person name="Cao M."/>
            <person name="McDermott J."/>
            <person name="Samudrala R."/>
            <person name="Wang J."/>
            <person name="Wong G.K."/>
            <person name="Yang H."/>
        </authorList>
    </citation>
    <scope>NUCLEOTIDE SEQUENCE [LARGE SCALE GENOMIC DNA]</scope>
    <source>
        <strain evidence="3">cv. 93-11</strain>
    </source>
</reference>
<protein>
    <submittedName>
        <fullName evidence="2">Uncharacterized protein</fullName>
    </submittedName>
</protein>
<evidence type="ECO:0000256" key="1">
    <source>
        <dbReference type="SAM" id="MobiDB-lite"/>
    </source>
</evidence>
<name>A2Z8D7_ORYSI</name>
<evidence type="ECO:0000313" key="2">
    <source>
        <dbReference type="EMBL" id="EAY78871.1"/>
    </source>
</evidence>
<gene>
    <name evidence="2" type="ORF">OsI_33974</name>
</gene>
<feature type="region of interest" description="Disordered" evidence="1">
    <location>
        <begin position="61"/>
        <end position="82"/>
    </location>
</feature>
<dbReference type="HOGENOM" id="CLU_2562418_0_0_1"/>
<sequence length="82" mass="8158">MAAAEPNLGGSSPSARGRWLGAWIAGKMTQSVGYGFNAAEAGSSLPSSGSAASAPNLVGVAGTLEHQRRESRMGACVEGHDG</sequence>
<accession>A2Z8D7</accession>
<dbReference type="EMBL" id="CM000135">
    <property type="protein sequence ID" value="EAY78871.1"/>
    <property type="molecule type" value="Genomic_DNA"/>
</dbReference>
<proteinExistence type="predicted"/>
<feature type="compositionally biased region" description="Basic and acidic residues" evidence="1">
    <location>
        <begin position="65"/>
        <end position="82"/>
    </location>
</feature>
<dbReference type="Proteomes" id="UP000007015">
    <property type="component" value="Chromosome 10"/>
</dbReference>
<dbReference type="Gramene" id="BGIOSGA033106-TA">
    <property type="protein sequence ID" value="BGIOSGA033106-PA"/>
    <property type="gene ID" value="BGIOSGA033106"/>
</dbReference>
<organism evidence="2 3">
    <name type="scientific">Oryza sativa subsp. indica</name>
    <name type="common">Rice</name>
    <dbReference type="NCBI Taxonomy" id="39946"/>
    <lineage>
        <taxon>Eukaryota</taxon>
        <taxon>Viridiplantae</taxon>
        <taxon>Streptophyta</taxon>
        <taxon>Embryophyta</taxon>
        <taxon>Tracheophyta</taxon>
        <taxon>Spermatophyta</taxon>
        <taxon>Magnoliopsida</taxon>
        <taxon>Liliopsida</taxon>
        <taxon>Poales</taxon>
        <taxon>Poaceae</taxon>
        <taxon>BOP clade</taxon>
        <taxon>Oryzoideae</taxon>
        <taxon>Oryzeae</taxon>
        <taxon>Oryzinae</taxon>
        <taxon>Oryza</taxon>
        <taxon>Oryza sativa</taxon>
    </lineage>
</organism>